<keyword evidence="3" id="KW-1185">Reference proteome</keyword>
<reference evidence="2 3" key="1">
    <citation type="submission" date="2020-07" db="EMBL/GenBank/DDBJ databases">
        <title>Comparative genomics of pyrophilous fungi reveals a link between fire events and developmental genes.</title>
        <authorList>
            <consortium name="DOE Joint Genome Institute"/>
            <person name="Steindorff A.S."/>
            <person name="Carver A."/>
            <person name="Calhoun S."/>
            <person name="Stillman K."/>
            <person name="Liu H."/>
            <person name="Lipzen A."/>
            <person name="Pangilinan J."/>
            <person name="Labutti K."/>
            <person name="Bruns T.D."/>
            <person name="Grigoriev I.V."/>
        </authorList>
    </citation>
    <scope>NUCLEOTIDE SEQUENCE [LARGE SCALE GENOMIC DNA]</scope>
    <source>
        <strain evidence="2 3">CBS 144469</strain>
    </source>
</reference>
<feature type="region of interest" description="Disordered" evidence="1">
    <location>
        <begin position="1"/>
        <end position="75"/>
    </location>
</feature>
<feature type="compositionally biased region" description="Acidic residues" evidence="1">
    <location>
        <begin position="9"/>
        <end position="18"/>
    </location>
</feature>
<feature type="region of interest" description="Disordered" evidence="1">
    <location>
        <begin position="150"/>
        <end position="259"/>
    </location>
</feature>
<name>A0A8H6H9H7_9AGAR</name>
<dbReference type="AlphaFoldDB" id="A0A8H6H9H7"/>
<accession>A0A8H6H9H7</accession>
<feature type="compositionally biased region" description="Basic residues" evidence="1">
    <location>
        <begin position="150"/>
        <end position="159"/>
    </location>
</feature>
<dbReference type="OrthoDB" id="2995604at2759"/>
<dbReference type="EMBL" id="JACGCI010000163">
    <property type="protein sequence ID" value="KAF6742874.1"/>
    <property type="molecule type" value="Genomic_DNA"/>
</dbReference>
<feature type="compositionally biased region" description="Basic and acidic residues" evidence="1">
    <location>
        <begin position="27"/>
        <end position="49"/>
    </location>
</feature>
<feature type="region of interest" description="Disordered" evidence="1">
    <location>
        <begin position="287"/>
        <end position="329"/>
    </location>
</feature>
<evidence type="ECO:0000313" key="2">
    <source>
        <dbReference type="EMBL" id="KAF6742874.1"/>
    </source>
</evidence>
<protein>
    <submittedName>
        <fullName evidence="2">Uncharacterized protein</fullName>
    </submittedName>
</protein>
<proteinExistence type="predicted"/>
<feature type="compositionally biased region" description="Polar residues" evidence="1">
    <location>
        <begin position="246"/>
        <end position="258"/>
    </location>
</feature>
<sequence>MRSVRDMGLESDGEEEDVGVPALEADGSTRVEEEEDGARLSRKDRERALRRSGSACPVLGGAGANKDGDGGGPGEVDWTLMLPLPFPSKKKVGSERVMAESTREGLSVGVSGERLGVRGAERGTARRVVVKARSSVDLGGVVPVFHVRSRKVSNLRGRKKEAGMEKVGRSAERDSSEERDLEANSKVQEDTKEEEQKRTKQHKKELSAEEMLAAILDGGDARSVKGEGETGEGREAHWRRALDVLSGTSTTPASARSNRSVEKSIFGAGTPVKDMGVQGLKLEVPKLSEAEGEVESPGSSLRFEERLERVVGGGNEEGEEGEEKDDGEV</sequence>
<comment type="caution">
    <text evidence="2">The sequence shown here is derived from an EMBL/GenBank/DDBJ whole genome shotgun (WGS) entry which is preliminary data.</text>
</comment>
<feature type="compositionally biased region" description="Acidic residues" evidence="1">
    <location>
        <begin position="316"/>
        <end position="329"/>
    </location>
</feature>
<evidence type="ECO:0000313" key="3">
    <source>
        <dbReference type="Proteomes" id="UP000521943"/>
    </source>
</evidence>
<evidence type="ECO:0000256" key="1">
    <source>
        <dbReference type="SAM" id="MobiDB-lite"/>
    </source>
</evidence>
<gene>
    <name evidence="2" type="ORF">DFP72DRAFT_154027</name>
</gene>
<dbReference type="Proteomes" id="UP000521943">
    <property type="component" value="Unassembled WGS sequence"/>
</dbReference>
<organism evidence="2 3">
    <name type="scientific">Ephemerocybe angulata</name>
    <dbReference type="NCBI Taxonomy" id="980116"/>
    <lineage>
        <taxon>Eukaryota</taxon>
        <taxon>Fungi</taxon>
        <taxon>Dikarya</taxon>
        <taxon>Basidiomycota</taxon>
        <taxon>Agaricomycotina</taxon>
        <taxon>Agaricomycetes</taxon>
        <taxon>Agaricomycetidae</taxon>
        <taxon>Agaricales</taxon>
        <taxon>Agaricineae</taxon>
        <taxon>Psathyrellaceae</taxon>
        <taxon>Ephemerocybe</taxon>
    </lineage>
</organism>
<feature type="compositionally biased region" description="Basic and acidic residues" evidence="1">
    <location>
        <begin position="160"/>
        <end position="198"/>
    </location>
</feature>
<feature type="compositionally biased region" description="Basic and acidic residues" evidence="1">
    <location>
        <begin position="219"/>
        <end position="242"/>
    </location>
</feature>